<dbReference type="HOGENOM" id="CLU_2315537_0_0_11"/>
<evidence type="ECO:0000313" key="2">
    <source>
        <dbReference type="EMBL" id="AGS35763.1"/>
    </source>
</evidence>
<dbReference type="AlphaFoldDB" id="S5TM37"/>
<dbReference type="KEGG" id="cmd:B841_11455"/>
<dbReference type="PATRIC" id="fig|1224163.3.peg.2311"/>
<gene>
    <name evidence="2" type="ORF">B841_11455</name>
</gene>
<proteinExistence type="predicted"/>
<dbReference type="EMBL" id="CP003924">
    <property type="protein sequence ID" value="AGS35763.1"/>
    <property type="molecule type" value="Genomic_DNA"/>
</dbReference>
<accession>S5TM37</accession>
<dbReference type="STRING" id="1224163.B841_11455"/>
<keyword evidence="3" id="KW-1185">Reference proteome</keyword>
<evidence type="ECO:0000259" key="1">
    <source>
        <dbReference type="Pfam" id="PF20037"/>
    </source>
</evidence>
<dbReference type="Pfam" id="PF20037">
    <property type="entry name" value="DUF6440"/>
    <property type="match status" value="1"/>
</dbReference>
<organism evidence="2 3">
    <name type="scientific">Corynebacterium maris DSM 45190</name>
    <dbReference type="NCBI Taxonomy" id="1224163"/>
    <lineage>
        <taxon>Bacteria</taxon>
        <taxon>Bacillati</taxon>
        <taxon>Actinomycetota</taxon>
        <taxon>Actinomycetes</taxon>
        <taxon>Mycobacteriales</taxon>
        <taxon>Corynebacteriaceae</taxon>
        <taxon>Corynebacterium</taxon>
    </lineage>
</organism>
<evidence type="ECO:0000313" key="3">
    <source>
        <dbReference type="Proteomes" id="UP000015388"/>
    </source>
</evidence>
<sequence>MRSARLRTEFTFQVAIRMANSLPGQKPRASVGGKLDSVDMNRFRTIHKESEGMTRRVILVDTTTGVCYLEFARGSAGGLTPLLDAHGKPVVASPGEYLT</sequence>
<feature type="domain" description="DUF6440" evidence="1">
    <location>
        <begin position="42"/>
        <end position="91"/>
    </location>
</feature>
<reference evidence="2 3" key="1">
    <citation type="submission" date="2012-11" db="EMBL/GenBank/DDBJ databases">
        <title>The complete genome sequence of Corynebacterium maris Coryn-1 (=DSM 45190).</title>
        <authorList>
            <person name="Schaffert L."/>
            <person name="Albersmeier A."/>
            <person name="Kalinowski J."/>
            <person name="Ruckert C."/>
        </authorList>
    </citation>
    <scope>NUCLEOTIDE SEQUENCE [LARGE SCALE GENOMIC DNA]</scope>
    <source>
        <strain evidence="3">Coryn-1</strain>
    </source>
</reference>
<name>S5TM37_9CORY</name>
<protein>
    <recommendedName>
        <fullName evidence="1">DUF6440 domain-containing protein</fullName>
    </recommendedName>
</protein>
<dbReference type="Proteomes" id="UP000015388">
    <property type="component" value="Chromosome"/>
</dbReference>
<dbReference type="InterPro" id="IPR045515">
    <property type="entry name" value="DUF6440"/>
</dbReference>